<comment type="caution">
    <text evidence="1">The sequence shown here is derived from an EMBL/GenBank/DDBJ whole genome shotgun (WGS) entry which is preliminary data.</text>
</comment>
<dbReference type="EMBL" id="NXMA01000005">
    <property type="protein sequence ID" value="TKX32384.1"/>
    <property type="molecule type" value="Genomic_DNA"/>
</dbReference>
<evidence type="ECO:0000313" key="2">
    <source>
        <dbReference type="Proteomes" id="UP000310353"/>
    </source>
</evidence>
<name>A0A4U7BTW8_9BACT</name>
<organism evidence="1 2">
    <name type="scientific">Campylobacter aviculae</name>
    <dbReference type="NCBI Taxonomy" id="2510190"/>
    <lineage>
        <taxon>Bacteria</taxon>
        <taxon>Pseudomonadati</taxon>
        <taxon>Campylobacterota</taxon>
        <taxon>Epsilonproteobacteria</taxon>
        <taxon>Campylobacterales</taxon>
        <taxon>Campylobacteraceae</taxon>
        <taxon>Campylobacter</taxon>
    </lineage>
</organism>
<sequence>MKLKAFKESEKELIAIEELRAFLRIDSDVFDENLKQFLKAGISEFETRTNRILILNDYEVEFFNERVILAPFNALKNANFKAEFKTNSGVLYVSGNGNLIVNLGYEELPQDIKLWLKNYVLMAFDGASMPKISNALVSRYKVAFF</sequence>
<dbReference type="CDD" id="cd08054">
    <property type="entry name" value="gp6"/>
    <property type="match status" value="1"/>
</dbReference>
<gene>
    <name evidence="1" type="ORF">CQA76_03415</name>
</gene>
<dbReference type="AlphaFoldDB" id="A0A4U7BTW8"/>
<protein>
    <submittedName>
        <fullName evidence="1">Phage gp6-like head-tail connector protein</fullName>
    </submittedName>
</protein>
<dbReference type="OrthoDB" id="5355214at2"/>
<keyword evidence="2" id="KW-1185">Reference proteome</keyword>
<evidence type="ECO:0000313" key="1">
    <source>
        <dbReference type="EMBL" id="TKX32384.1"/>
    </source>
</evidence>
<accession>A0A4U7BTW8</accession>
<proteinExistence type="predicted"/>
<dbReference type="RefSeq" id="WP_137622056.1">
    <property type="nucleotide sequence ID" value="NZ_NXMA01000005.1"/>
</dbReference>
<dbReference type="Proteomes" id="UP000310353">
    <property type="component" value="Unassembled WGS sequence"/>
</dbReference>
<reference evidence="1 2" key="1">
    <citation type="submission" date="2018-05" db="EMBL/GenBank/DDBJ databases">
        <title>Novel Campyloabacter and Helicobacter Species and Strains.</title>
        <authorList>
            <person name="Mannion A.J."/>
            <person name="Shen Z."/>
            <person name="Fox J.G."/>
        </authorList>
    </citation>
    <scope>NUCLEOTIDE SEQUENCE [LARGE SCALE GENOMIC DNA]</scope>
    <source>
        <strain evidence="2">MIT17-670</strain>
    </source>
</reference>